<evidence type="ECO:0000313" key="7">
    <source>
        <dbReference type="EMBL" id="KAF2229479.1"/>
    </source>
</evidence>
<dbReference type="InterPro" id="IPR036259">
    <property type="entry name" value="MFS_trans_sf"/>
</dbReference>
<evidence type="ECO:0000313" key="8">
    <source>
        <dbReference type="Proteomes" id="UP000800092"/>
    </source>
</evidence>
<feature type="transmembrane region" description="Helical" evidence="5">
    <location>
        <begin position="244"/>
        <end position="262"/>
    </location>
</feature>
<comment type="subcellular location">
    <subcellularLocation>
        <location evidence="1">Membrane</location>
        <topology evidence="1">Multi-pass membrane protein</topology>
    </subcellularLocation>
</comment>
<evidence type="ECO:0000256" key="2">
    <source>
        <dbReference type="ARBA" id="ARBA00022692"/>
    </source>
</evidence>
<sequence length="526" mass="59453">MSDPGSKQITILSSDSIEKNLQIDSPTLVDVVDEEDNATAGYVLDPKAYPNHAAGLHLTPDGSKVLIPQPTTNPNDPLLWPSWRKNLVLLVVCICAFPPDYSSAMAAVTMIVQSRQWHVPESQGELFITWGLLPLAISGFYIITFSNYFGRLPTLFFFQCVTIGTAAWEATATSYNSFLGARVVNGLFTGAGQAQALLWIKDMYYFHEHPRIINIAESGIMVSPYIGPQLTAFIVYYVGWRWAYWLYLIIVSIGALFIVLFGEETMYDRRRPPSEQFPRRNRLLRVLGIEQARTIRQRSFWKAVIRPWIALEKIPVLLITTYYMLFFCWSISVNVTISVFLTEYYQFNRQRHRCFFYFFGITGCFLGWLSGHWLHDAFGRWYAARHNGRIAPEARLTIIYIATVLMAVALVIIGLCVQFRWHYMVLAVFCTMEAGATLIATTAVHAYFLDAYPEASGEVGQLGALGRGLGGFMSTYIQLPWLAKQGPARVYGTQAGVVVAAAGIVTFLRFYGQRIRIAQGRVYFKD</sequence>
<accession>A0A6A6GV31</accession>
<keyword evidence="4 5" id="KW-0472">Membrane</keyword>
<dbReference type="OrthoDB" id="5215911at2759"/>
<organism evidence="7 8">
    <name type="scientific">Viridothelium virens</name>
    <name type="common">Speckled blister lichen</name>
    <name type="synonym">Trypethelium virens</name>
    <dbReference type="NCBI Taxonomy" id="1048519"/>
    <lineage>
        <taxon>Eukaryota</taxon>
        <taxon>Fungi</taxon>
        <taxon>Dikarya</taxon>
        <taxon>Ascomycota</taxon>
        <taxon>Pezizomycotina</taxon>
        <taxon>Dothideomycetes</taxon>
        <taxon>Dothideomycetes incertae sedis</taxon>
        <taxon>Trypetheliales</taxon>
        <taxon>Trypetheliaceae</taxon>
        <taxon>Viridothelium</taxon>
    </lineage>
</organism>
<evidence type="ECO:0000259" key="6">
    <source>
        <dbReference type="PROSITE" id="PS50850"/>
    </source>
</evidence>
<dbReference type="Proteomes" id="UP000800092">
    <property type="component" value="Unassembled WGS sequence"/>
</dbReference>
<feature type="transmembrane region" description="Helical" evidence="5">
    <location>
        <begin position="424"/>
        <end position="448"/>
    </location>
</feature>
<dbReference type="InterPro" id="IPR020846">
    <property type="entry name" value="MFS_dom"/>
</dbReference>
<feature type="transmembrane region" description="Helical" evidence="5">
    <location>
        <begin position="87"/>
        <end position="112"/>
    </location>
</feature>
<feature type="transmembrane region" description="Helical" evidence="5">
    <location>
        <begin position="179"/>
        <end position="200"/>
    </location>
</feature>
<feature type="transmembrane region" description="Helical" evidence="5">
    <location>
        <begin position="491"/>
        <end position="511"/>
    </location>
</feature>
<feature type="domain" description="Major facilitator superfamily (MFS) profile" evidence="6">
    <location>
        <begin position="88"/>
        <end position="518"/>
    </location>
</feature>
<dbReference type="GO" id="GO:0022857">
    <property type="term" value="F:transmembrane transporter activity"/>
    <property type="evidence" value="ECO:0007669"/>
    <property type="project" value="InterPro"/>
</dbReference>
<dbReference type="InterPro" id="IPR011701">
    <property type="entry name" value="MFS"/>
</dbReference>
<proteinExistence type="predicted"/>
<name>A0A6A6GV31_VIRVR</name>
<feature type="transmembrane region" description="Helical" evidence="5">
    <location>
        <begin position="354"/>
        <end position="374"/>
    </location>
</feature>
<feature type="transmembrane region" description="Helical" evidence="5">
    <location>
        <begin position="212"/>
        <end position="238"/>
    </location>
</feature>
<dbReference type="Gene3D" id="1.20.1250.20">
    <property type="entry name" value="MFS general substrate transporter like domains"/>
    <property type="match status" value="1"/>
</dbReference>
<dbReference type="EMBL" id="ML991862">
    <property type="protein sequence ID" value="KAF2229479.1"/>
    <property type="molecule type" value="Genomic_DNA"/>
</dbReference>
<keyword evidence="2 5" id="KW-0812">Transmembrane</keyword>
<evidence type="ECO:0000256" key="5">
    <source>
        <dbReference type="SAM" id="Phobius"/>
    </source>
</evidence>
<dbReference type="GO" id="GO:0005886">
    <property type="term" value="C:plasma membrane"/>
    <property type="evidence" value="ECO:0007669"/>
    <property type="project" value="TreeGrafter"/>
</dbReference>
<keyword evidence="3 5" id="KW-1133">Transmembrane helix</keyword>
<evidence type="ECO:0000256" key="1">
    <source>
        <dbReference type="ARBA" id="ARBA00004141"/>
    </source>
</evidence>
<dbReference type="PANTHER" id="PTHR23502:SF187">
    <property type="entry name" value="TRANSPORTER, PUTATIVE (AFU_ORTHOLOGUE AFUA_2G17840)-RELATED"/>
    <property type="match status" value="1"/>
</dbReference>
<keyword evidence="8" id="KW-1185">Reference proteome</keyword>
<evidence type="ECO:0000256" key="4">
    <source>
        <dbReference type="ARBA" id="ARBA00023136"/>
    </source>
</evidence>
<dbReference type="PANTHER" id="PTHR23502">
    <property type="entry name" value="MAJOR FACILITATOR SUPERFAMILY"/>
    <property type="match status" value="1"/>
</dbReference>
<dbReference type="SUPFAM" id="SSF103473">
    <property type="entry name" value="MFS general substrate transporter"/>
    <property type="match status" value="1"/>
</dbReference>
<dbReference type="Pfam" id="PF07690">
    <property type="entry name" value="MFS_1"/>
    <property type="match status" value="1"/>
</dbReference>
<evidence type="ECO:0000256" key="3">
    <source>
        <dbReference type="ARBA" id="ARBA00022989"/>
    </source>
</evidence>
<reference evidence="7" key="1">
    <citation type="journal article" date="2020" name="Stud. Mycol.">
        <title>101 Dothideomycetes genomes: a test case for predicting lifestyles and emergence of pathogens.</title>
        <authorList>
            <person name="Haridas S."/>
            <person name="Albert R."/>
            <person name="Binder M."/>
            <person name="Bloem J."/>
            <person name="Labutti K."/>
            <person name="Salamov A."/>
            <person name="Andreopoulos B."/>
            <person name="Baker S."/>
            <person name="Barry K."/>
            <person name="Bills G."/>
            <person name="Bluhm B."/>
            <person name="Cannon C."/>
            <person name="Castanera R."/>
            <person name="Culley D."/>
            <person name="Daum C."/>
            <person name="Ezra D."/>
            <person name="Gonzalez J."/>
            <person name="Henrissat B."/>
            <person name="Kuo A."/>
            <person name="Liang C."/>
            <person name="Lipzen A."/>
            <person name="Lutzoni F."/>
            <person name="Magnuson J."/>
            <person name="Mondo S."/>
            <person name="Nolan M."/>
            <person name="Ohm R."/>
            <person name="Pangilinan J."/>
            <person name="Park H.-J."/>
            <person name="Ramirez L."/>
            <person name="Alfaro M."/>
            <person name="Sun H."/>
            <person name="Tritt A."/>
            <person name="Yoshinaga Y."/>
            <person name="Zwiers L.-H."/>
            <person name="Turgeon B."/>
            <person name="Goodwin S."/>
            <person name="Spatafora J."/>
            <person name="Crous P."/>
            <person name="Grigoriev I."/>
        </authorList>
    </citation>
    <scope>NUCLEOTIDE SEQUENCE</scope>
    <source>
        <strain evidence="7">Tuck. ex Michener</strain>
    </source>
</reference>
<feature type="transmembrane region" description="Helical" evidence="5">
    <location>
        <begin position="321"/>
        <end position="342"/>
    </location>
</feature>
<dbReference type="AlphaFoldDB" id="A0A6A6GV31"/>
<gene>
    <name evidence="7" type="ORF">EV356DRAFT_537188</name>
</gene>
<feature type="transmembrane region" description="Helical" evidence="5">
    <location>
        <begin position="394"/>
        <end position="417"/>
    </location>
</feature>
<dbReference type="PROSITE" id="PS50850">
    <property type="entry name" value="MFS"/>
    <property type="match status" value="1"/>
</dbReference>
<protein>
    <submittedName>
        <fullName evidence="7">MFS general substrate transporter</fullName>
    </submittedName>
</protein>
<feature type="transmembrane region" description="Helical" evidence="5">
    <location>
        <begin position="124"/>
        <end position="143"/>
    </location>
</feature>